<accession>A0AAV6GV85</accession>
<evidence type="ECO:0000313" key="3">
    <source>
        <dbReference type="EMBL" id="KAG5278785.1"/>
    </source>
</evidence>
<dbReference type="Gene3D" id="2.60.40.10">
    <property type="entry name" value="Immunoglobulins"/>
    <property type="match status" value="3"/>
</dbReference>
<evidence type="ECO:0000313" key="4">
    <source>
        <dbReference type="Proteomes" id="UP000823561"/>
    </source>
</evidence>
<proteinExistence type="predicted"/>
<keyword evidence="1" id="KW-0472">Membrane</keyword>
<sequence>MGSSVDIPCTYLHPRDDRIKEMFWFHKQKYEKYFGEKENSCTLRLEHIRESHSGEYTFRFTTGRGQNYSGLPGVNISVTDLQVWAPLDTVKEGDKVTLTCNTTCTLSNDPTFIWYKNGQPVTYKHTTRNNKLQLNPVSSEDAGNYSCAVKGDESLSSIAVSLDVRYKPKNVLVSITASSTIEEASLVILTCSSDANPPVHTYTWYMKSGAESLVRGTGESISFNVTSNTSGLYYCEAQNEEGSQNSTEVTVQTDADVLLPAIVTTFIILAVLLILGIVHLSKKNSERTTDRRPTNIQRMT</sequence>
<dbReference type="SMART" id="SM00408">
    <property type="entry name" value="IGc2"/>
    <property type="match status" value="2"/>
</dbReference>
<keyword evidence="1" id="KW-0812">Transmembrane</keyword>
<dbReference type="Pfam" id="PF13927">
    <property type="entry name" value="Ig_3"/>
    <property type="match status" value="1"/>
</dbReference>
<feature type="domain" description="Ig-like" evidence="2">
    <location>
        <begin position="72"/>
        <end position="163"/>
    </location>
</feature>
<dbReference type="InterPro" id="IPR036179">
    <property type="entry name" value="Ig-like_dom_sf"/>
</dbReference>
<dbReference type="Proteomes" id="UP000823561">
    <property type="component" value="Chromosome 7"/>
</dbReference>
<keyword evidence="4" id="KW-1185">Reference proteome</keyword>
<reference evidence="3" key="1">
    <citation type="submission" date="2020-10" db="EMBL/GenBank/DDBJ databases">
        <title>Chromosome-scale genome assembly of the Allis shad, Alosa alosa.</title>
        <authorList>
            <person name="Margot Z."/>
            <person name="Christophe K."/>
            <person name="Cabau C."/>
            <person name="Louis A."/>
            <person name="Berthelot C."/>
            <person name="Parey E."/>
            <person name="Roest Crollius H."/>
            <person name="Montfort J."/>
            <person name="Robinson-Rechavi M."/>
            <person name="Bucao C."/>
            <person name="Bouchez O."/>
            <person name="Gislard M."/>
            <person name="Lluch J."/>
            <person name="Milhes M."/>
            <person name="Lampietro C."/>
            <person name="Lopez Roques C."/>
            <person name="Donnadieu C."/>
            <person name="Braasch I."/>
            <person name="Desvignes T."/>
            <person name="Postlethwait J."/>
            <person name="Bobe J."/>
            <person name="Guiguen Y."/>
        </authorList>
    </citation>
    <scope>NUCLEOTIDE SEQUENCE</scope>
    <source>
        <strain evidence="3">M-15738</strain>
        <tissue evidence="3">Blood</tissue>
    </source>
</reference>
<dbReference type="PROSITE" id="PS50835">
    <property type="entry name" value="IG_LIKE"/>
    <property type="match status" value="2"/>
</dbReference>
<dbReference type="PANTHER" id="PTHR46013">
    <property type="entry name" value="VASCULAR CELL ADHESION MOLECULE 1"/>
    <property type="match status" value="1"/>
</dbReference>
<dbReference type="InterPro" id="IPR003598">
    <property type="entry name" value="Ig_sub2"/>
</dbReference>
<dbReference type="AlphaFoldDB" id="A0AAV6GV85"/>
<name>A0AAV6GV85_9TELE</name>
<feature type="domain" description="Ig-like" evidence="2">
    <location>
        <begin position="168"/>
        <end position="250"/>
    </location>
</feature>
<organism evidence="3 4">
    <name type="scientific">Alosa alosa</name>
    <name type="common">allis shad</name>
    <dbReference type="NCBI Taxonomy" id="278164"/>
    <lineage>
        <taxon>Eukaryota</taxon>
        <taxon>Metazoa</taxon>
        <taxon>Chordata</taxon>
        <taxon>Craniata</taxon>
        <taxon>Vertebrata</taxon>
        <taxon>Euteleostomi</taxon>
        <taxon>Actinopterygii</taxon>
        <taxon>Neopterygii</taxon>
        <taxon>Teleostei</taxon>
        <taxon>Clupei</taxon>
        <taxon>Clupeiformes</taxon>
        <taxon>Clupeoidei</taxon>
        <taxon>Clupeidae</taxon>
        <taxon>Alosa</taxon>
    </lineage>
</organism>
<evidence type="ECO:0000259" key="2">
    <source>
        <dbReference type="PROSITE" id="PS50835"/>
    </source>
</evidence>
<dbReference type="InterPro" id="IPR007110">
    <property type="entry name" value="Ig-like_dom"/>
</dbReference>
<feature type="transmembrane region" description="Helical" evidence="1">
    <location>
        <begin position="257"/>
        <end position="278"/>
    </location>
</feature>
<dbReference type="SMART" id="SM00409">
    <property type="entry name" value="IG"/>
    <property type="match status" value="3"/>
</dbReference>
<protein>
    <recommendedName>
        <fullName evidence="2">Ig-like domain-containing protein</fullName>
    </recommendedName>
</protein>
<comment type="caution">
    <text evidence="3">The sequence shown here is derived from an EMBL/GenBank/DDBJ whole genome shotgun (WGS) entry which is preliminary data.</text>
</comment>
<dbReference type="PANTHER" id="PTHR46013:SF4">
    <property type="entry name" value="B-CELL RECEPTOR CD22-RELATED"/>
    <property type="match status" value="1"/>
</dbReference>
<dbReference type="EMBL" id="JADWDJ010000007">
    <property type="protein sequence ID" value="KAG5278785.1"/>
    <property type="molecule type" value="Genomic_DNA"/>
</dbReference>
<dbReference type="InterPro" id="IPR003599">
    <property type="entry name" value="Ig_sub"/>
</dbReference>
<dbReference type="SUPFAM" id="SSF48726">
    <property type="entry name" value="Immunoglobulin"/>
    <property type="match status" value="3"/>
</dbReference>
<evidence type="ECO:0000256" key="1">
    <source>
        <dbReference type="SAM" id="Phobius"/>
    </source>
</evidence>
<gene>
    <name evidence="3" type="ORF">AALO_G00102750</name>
</gene>
<keyword evidence="1" id="KW-1133">Transmembrane helix</keyword>
<dbReference type="Pfam" id="PF13895">
    <property type="entry name" value="Ig_2"/>
    <property type="match status" value="1"/>
</dbReference>
<dbReference type="InterPro" id="IPR013783">
    <property type="entry name" value="Ig-like_fold"/>
</dbReference>